<dbReference type="AlphaFoldDB" id="A0A0P8AHZ3"/>
<accession>A0A0P8AHZ3</accession>
<dbReference type="GO" id="GO:0003677">
    <property type="term" value="F:DNA binding"/>
    <property type="evidence" value="ECO:0007669"/>
    <property type="project" value="InterPro"/>
</dbReference>
<name>A0A0P8AHZ3_9EURY</name>
<feature type="domain" description="SpoVT-AbrB" evidence="1">
    <location>
        <begin position="29"/>
        <end position="79"/>
    </location>
</feature>
<dbReference type="InterPro" id="IPR037914">
    <property type="entry name" value="SpoVT-AbrB_sf"/>
</dbReference>
<dbReference type="EMBL" id="LKCM01000111">
    <property type="protein sequence ID" value="KPQ44094.1"/>
    <property type="molecule type" value="Genomic_DNA"/>
</dbReference>
<gene>
    <name evidence="2" type="ORF">MPEBLZ_01343</name>
</gene>
<dbReference type="Proteomes" id="UP000050360">
    <property type="component" value="Unassembled WGS sequence"/>
</dbReference>
<evidence type="ECO:0000313" key="3">
    <source>
        <dbReference type="Proteomes" id="UP000050360"/>
    </source>
</evidence>
<dbReference type="NCBIfam" id="NF040962">
    <property type="entry name" value="near_HgcAB"/>
    <property type="match status" value="1"/>
</dbReference>
<dbReference type="InterPro" id="IPR007159">
    <property type="entry name" value="SpoVT-AbrB_dom"/>
</dbReference>
<protein>
    <recommendedName>
        <fullName evidence="1">SpoVT-AbrB domain-containing protein</fullName>
    </recommendedName>
</protein>
<dbReference type="Gene3D" id="2.10.260.10">
    <property type="match status" value="1"/>
</dbReference>
<sequence length="93" mass="10180">MTQKDKNESCCGSDAGDARSSCCKVESMISVDERGQMVLPKEIRERANIHAGDKLAVVSWEKDGKISCLTLIKAEELAEIVKDMLGPLIKDVL</sequence>
<dbReference type="SUPFAM" id="SSF89447">
    <property type="entry name" value="AbrB/MazE/MraZ-like"/>
    <property type="match status" value="1"/>
</dbReference>
<organism evidence="2 3">
    <name type="scientific">Candidatus Methanoperedens nitratireducens</name>
    <dbReference type="NCBI Taxonomy" id="1392998"/>
    <lineage>
        <taxon>Archaea</taxon>
        <taxon>Methanobacteriati</taxon>
        <taxon>Methanobacteriota</taxon>
        <taxon>Stenosarchaea group</taxon>
        <taxon>Methanomicrobia</taxon>
        <taxon>Methanosarcinales</taxon>
        <taxon>ANME-2 cluster</taxon>
        <taxon>Candidatus Methanoperedentaceae</taxon>
        <taxon>Candidatus Methanoperedens</taxon>
    </lineage>
</organism>
<dbReference type="Pfam" id="PF04014">
    <property type="entry name" value="MazE_antitoxin"/>
    <property type="match status" value="1"/>
</dbReference>
<reference evidence="2 3" key="1">
    <citation type="submission" date="2015-09" db="EMBL/GenBank/DDBJ databases">
        <title>A metagenomics-based metabolic model of nitrate-dependent anaerobic oxidation of methane by Methanoperedens-like archaea.</title>
        <authorList>
            <person name="Arshad A."/>
            <person name="Speth D.R."/>
            <person name="De Graaf R.M."/>
            <person name="Op Den Camp H.J."/>
            <person name="Jetten M.S."/>
            <person name="Welte C.U."/>
        </authorList>
    </citation>
    <scope>NUCLEOTIDE SEQUENCE [LARGE SCALE GENOMIC DNA]</scope>
</reference>
<dbReference type="NCBIfam" id="TIGR01439">
    <property type="entry name" value="lp_hng_hel_AbrB"/>
    <property type="match status" value="1"/>
</dbReference>
<dbReference type="SMART" id="SM00966">
    <property type="entry name" value="SpoVT_AbrB"/>
    <property type="match status" value="1"/>
</dbReference>
<comment type="caution">
    <text evidence="2">The sequence shown here is derived from an EMBL/GenBank/DDBJ whole genome shotgun (WGS) entry which is preliminary data.</text>
</comment>
<proteinExistence type="predicted"/>
<evidence type="ECO:0000313" key="2">
    <source>
        <dbReference type="EMBL" id="KPQ44094.1"/>
    </source>
</evidence>
<evidence type="ECO:0000259" key="1">
    <source>
        <dbReference type="SMART" id="SM00966"/>
    </source>
</evidence>